<dbReference type="EMBL" id="JAROKS010000021">
    <property type="protein sequence ID" value="KAK1790441.1"/>
    <property type="molecule type" value="Genomic_DNA"/>
</dbReference>
<dbReference type="PANTHER" id="PTHR33487">
    <property type="entry name" value="CILIA- AND FLAGELLA-ASSOCIATED PROTEIN 54"/>
    <property type="match status" value="1"/>
</dbReference>
<dbReference type="PANTHER" id="PTHR33487:SF1">
    <property type="entry name" value="CILIA- AND FLAGELLA-ASSOCIATED PROTEIN 54"/>
    <property type="match status" value="1"/>
</dbReference>
<reference evidence="2" key="1">
    <citation type="submission" date="2023-03" db="EMBL/GenBank/DDBJ databases">
        <title>Electrophorus voltai genome.</title>
        <authorList>
            <person name="Bian C."/>
        </authorList>
    </citation>
    <scope>NUCLEOTIDE SEQUENCE</scope>
    <source>
        <strain evidence="2">CB-2022</strain>
        <tissue evidence="2">Muscle</tissue>
    </source>
</reference>
<name>A0AAD9DQL2_9TELE</name>
<evidence type="ECO:0008006" key="4">
    <source>
        <dbReference type="Google" id="ProtNLM"/>
    </source>
</evidence>
<feature type="compositionally biased region" description="Acidic residues" evidence="1">
    <location>
        <begin position="1539"/>
        <end position="1549"/>
    </location>
</feature>
<dbReference type="GO" id="GO:0060271">
    <property type="term" value="P:cilium assembly"/>
    <property type="evidence" value="ECO:0007669"/>
    <property type="project" value="TreeGrafter"/>
</dbReference>
<keyword evidence="3" id="KW-1185">Reference proteome</keyword>
<dbReference type="SUPFAM" id="SSF49265">
    <property type="entry name" value="Fibronectin type III"/>
    <property type="match status" value="1"/>
</dbReference>
<proteinExistence type="predicted"/>
<protein>
    <recommendedName>
        <fullName evidence="4">Cilia and flagella associated protein 54</fullName>
    </recommendedName>
</protein>
<feature type="compositionally biased region" description="Polar residues" evidence="1">
    <location>
        <begin position="2270"/>
        <end position="2282"/>
    </location>
</feature>
<gene>
    <name evidence="2" type="ORF">P4O66_014348</name>
</gene>
<sequence>HSNLARYVYNMDPLPASYYGQLDKSNPVISAFERDLKQFKSYMKRLLDSANFDHFSYSRGSVKLFDIWKKYKPRLPSPYYEEQLMQLADFLFQRKFYSLALWQGYRRYLHQICTASLESIKNVEHFKQSFFPEGFHTEGAKLTFCALQRECLCVFYLERERCRQPDYSGVQKLLSILAFLRIMMQAILPHESLCWLLYNGTLCIYEISRFLMSVSHSAQALDFLLWACVCLETSIPLLTPGLLPWRATLYCAVCACYYDEQAAVQAEVSGTPPENDRGYSVFARRALGKIRELEKLVEMSDSLPSAETQQAFKEATIKLAVMVFKRSVYEPRRKSKGIFKYKQKGNVREGHNGVWPRSLTERILMELFVGNAAQFLAVLEALRDTSRRPLPTGMSKEAEIQDVELELIMAGISILSGSGGSSDLVCNDSLPSSLSAITTTATATILELATAGENRISVDAAVTFVKLLFRYEQWDMFCTLSNSLVTVLSNMEGCPFQRDELELTLLRAAERVLSTHRVHLGTRDIVAEGQPDKDKFVGLVPMTNELLDLVQTLHACVCDTAQDMQPDGDLVLDIVLFVWEKCKLVFQRAQARPNDSVRYMGKMEYKDKWLQALSLLCGVASACHLADIDLVAVAEMTFRLVMALEASIESHPQSSTKTAEDHSLQSISAEKYTATCLMPQRSRAEHLEMACGVLERGLECVSRGRTVSLPCNASAICDNVFMQKFGGTHVELFESGQPEGTSTSCVSAFFMDLHVELLAFQHRVSLKLLDTYSGVESVEVRKRSVPAQGQPSETQSERTITECLLVEKIKKNKISKALFLAQKALLSYKKDTTNTGTKRFLEEAVGLMEKAEVEERRLNSASAPAEMGSDVAKGCRPPPPPVLLSRTNCSMTFTPAPYSLEGQVCWYRIYGREVEGVSLKVRIGDCHLPGTGEMIPSRGVCLLCVSGLEPNQKYLFAVAAYDAQGNLLGNTIGDTTRPLLASLPLPLLTTWAHLAQVAYQTGQYAVAKKACSELWSHFTLPSSPDPGAPQEPLEKHLEGLAQTRLRWETLQLSSPLLQQLFLSSIFVQTDIHIQEKALHCDSLADGSSFIWGQEARLAECERMLVAIDLALYLNESSDALQATVTCYSLLAPLIYYQIPSDAVIQVLLKCLVVLHEIAGVLRQKRPAAAMESLQHMVACITYYVAKGLRCMNEYRMALSVMDQGKELLQQMAESLLQPSKPAWVQQDGEEILQKKAANAHKVELCVQLKALEASVWKDKKMAVLLNDNGTTWNRAVGSLGDDLSGQEDPAVLHMVIGCSSLKSAFRDVMKFKRKSRFIEFAALLLEKALLEDQLQLLPQWGQEILNWLKRRDEDLTVPKKPQGQSEKDSNNFTSSVIEYSTKKQKVGSVWCDKKKRELQKGHFSGPGVQISERGVMELMVRQLTPLVRRHRRRRRLRQISSEEWPWRCQLNLALARAHLGLLRNSLQARTGAPPQQCYSKMQLLSFSLARTGTLVKWKNTPQHIRAPQLNPPIPKPTFQPKGEPTLHKANDTSQGTENAGEESGEIEGENQLDSARTQLTNQSDSSEPSAPVIPATSHLVSQPLDILSKATVHLRRAMVLAHRGGQWTSLQWACGILWDQFCTMAVLVEQNQGSNTPDPFTLDQYYTVFTPLFALASDLLMDMGEKLQLWEVYNEGGDEVEARLQGGGASVDLCWLRSVVLHTLELLHYQAKWETLAHLALLYNCYTREHYAHVIIPVLVYAQKRLLERISHCGGPPAPQPHFTHTETVTGEKVTYRNYAGKQLLLHHHSSMEGWLRGGERDTAPEPLELAEVNRAMCVVRVPLDVEDTVQCLREMQLKGSYAHHAFQHSRTLLLLLLADTQHLEVPFCMEFSSGGRGRVEFDPVVITAPAIGPLDLSNRESSWMGSVWSSPLPPFQIQAVLASYGNSIKFLQANKYHALRVQALHDLGNLHFYSRNQKDAHSHWSKALDCALLTTGVLESWDGKSWGSSSSQHPLRHAGIRGCLQGAVLSAKIAQYVLTDNISQRTKCCLLSAKLFKCLLRVSLPHPDNDLDYCSYTLKTELIPGVELFSESDWSVTGSVVSSIGFLCHWLYSSGHHLTALPLLALYQYIASNVCRDPYLTVSCRILKVKVLTELSLFAEAMTEIHSLMLGVDVPQSYRDCSRAEKDQVEHRSRSAMLFLHNAFLYIYPQVQKFMNHKPLMDVCNLQVLEEVVNKRPSVDVLALYGPILTHRLLLAKIQLISAMCSTIHDLPEALASGTSWTSESSESQVKCSMTQRGSSTPDPPNAKSDQSPCSNPTMNSSKPEGLQLVSLLGETLTLGHVKALLLREASVQLSPQLLGLQNIHTDPEELELAVETRLLLSSLSLQWGQTAASADLAVSALRLLQDSPLFQREDPPPAPRNPLASVLKQSHDRVKREQTLPEQPESAKGWWLRDVPAVVEAAERMGRCFWLRCRLAAVRSLTAHIPGTAIIPGLDSSMEADRLLKDGLAEAEAWGDPDNQALLLLQGVMLHFHCGKAPEESIAMLQALTAQSELRRDSGNYREMDVEAVSLLSGRSALSLRSRLALAEATILLSERRGSSGQSLDLLAQRLLQQQLCALGECVILKTGGGLELPSNPGLMNIYNPQLPLLARTTMHLGLCIALQAMVNSLEEGEGPWKPWLAAQEVLECALAIAQASASRHHQLEADILYYKGMVGRVLMSLTTLQHQGVVESFLKSITLTHYHTHNLQLIHRCYVEMALIYLEQWQKSTATVAGPPAAPVPVPAPASSDKSQAWKRVRSTLNKNLTVGQSQLLLFWVCMRAATMTMEALTNCCQLCGFTGVTGVHIPLTSLKALPGFASNDLLHPCGGTEEPVQLCPSWTADTGNGADIGKKCQLTWVHLSRYYTHLLNLRHICTQPAAEQCVEGLLSVGGDPFLALRLNQLHTFFYHHLASYREKCVTPDPPAALILEPHVLQLSHTAKVCVRQPKQPLSDLYPWATVDTPQLRIQWHRPTLERRSPPPDTVLQPSASPQKSKDKPLSNPHSAALSSAVALADLEAGRRLISLDRLKALHGHLISACVEASVDSTVPVSLAPSRTASLDRGCGKASDKLTPCSPQQMLLEKTRHICNEIRSLLKPDLKFPPTTEVPVEMSLQTLGILERCFNPTTGATVEDKALSAWLLSLLV</sequence>
<dbReference type="Proteomes" id="UP001239994">
    <property type="component" value="Unassembled WGS sequence"/>
</dbReference>
<feature type="compositionally biased region" description="Polar residues" evidence="1">
    <location>
        <begin position="2289"/>
        <end position="2304"/>
    </location>
</feature>
<evidence type="ECO:0000313" key="3">
    <source>
        <dbReference type="Proteomes" id="UP001239994"/>
    </source>
</evidence>
<comment type="caution">
    <text evidence="2">The sequence shown here is derived from an EMBL/GenBank/DDBJ whole genome shotgun (WGS) entry which is preliminary data.</text>
</comment>
<accession>A0AAD9DQL2</accession>
<feature type="region of interest" description="Disordered" evidence="1">
    <location>
        <begin position="1503"/>
        <end position="1549"/>
    </location>
</feature>
<evidence type="ECO:0000256" key="1">
    <source>
        <dbReference type="SAM" id="MobiDB-lite"/>
    </source>
</evidence>
<feature type="region of interest" description="Disordered" evidence="1">
    <location>
        <begin position="2993"/>
        <end position="3025"/>
    </location>
</feature>
<organism evidence="2 3">
    <name type="scientific">Electrophorus voltai</name>
    <dbReference type="NCBI Taxonomy" id="2609070"/>
    <lineage>
        <taxon>Eukaryota</taxon>
        <taxon>Metazoa</taxon>
        <taxon>Chordata</taxon>
        <taxon>Craniata</taxon>
        <taxon>Vertebrata</taxon>
        <taxon>Euteleostomi</taxon>
        <taxon>Actinopterygii</taxon>
        <taxon>Neopterygii</taxon>
        <taxon>Teleostei</taxon>
        <taxon>Ostariophysi</taxon>
        <taxon>Gymnotiformes</taxon>
        <taxon>Gymnotoidei</taxon>
        <taxon>Gymnotidae</taxon>
        <taxon>Electrophorus</taxon>
    </lineage>
</organism>
<feature type="region of interest" description="Disordered" evidence="1">
    <location>
        <begin position="2261"/>
        <end position="2304"/>
    </location>
</feature>
<dbReference type="Pfam" id="PF14858">
    <property type="entry name" value="CFAP54_N"/>
    <property type="match status" value="1"/>
</dbReference>
<dbReference type="InterPro" id="IPR027912">
    <property type="entry name" value="CFAP54"/>
</dbReference>
<feature type="non-terminal residue" evidence="2">
    <location>
        <position position="1"/>
    </location>
</feature>
<dbReference type="InterPro" id="IPR036116">
    <property type="entry name" value="FN3_sf"/>
</dbReference>
<evidence type="ECO:0000313" key="2">
    <source>
        <dbReference type="EMBL" id="KAK1790441.1"/>
    </source>
</evidence>